<feature type="domain" description="Bacterial mobilisation" evidence="1">
    <location>
        <begin position="70"/>
        <end position="89"/>
    </location>
</feature>
<gene>
    <name evidence="2" type="ORF">UA45_18665</name>
</gene>
<dbReference type="AlphaFoldDB" id="A0A0D8L3Y4"/>
<dbReference type="EMBL" id="JZSH01000324">
    <property type="protein sequence ID" value="KJF76434.1"/>
    <property type="molecule type" value="Genomic_DNA"/>
</dbReference>
<accession>A0A0D8L3Y4</accession>
<dbReference type="PATRIC" id="fig|582.24.peg.5958"/>
<dbReference type="Pfam" id="PF05713">
    <property type="entry name" value="MobC"/>
    <property type="match status" value="1"/>
</dbReference>
<dbReference type="Proteomes" id="UP000032582">
    <property type="component" value="Unassembled WGS sequence"/>
</dbReference>
<proteinExistence type="predicted"/>
<comment type="caution">
    <text evidence="2">The sequence shown here is derived from an EMBL/GenBank/DDBJ whole genome shotgun (WGS) entry which is preliminary data.</text>
</comment>
<evidence type="ECO:0000259" key="1">
    <source>
        <dbReference type="Pfam" id="PF05713"/>
    </source>
</evidence>
<organism evidence="2 3">
    <name type="scientific">Morganella morganii</name>
    <name type="common">Proteus morganii</name>
    <dbReference type="NCBI Taxonomy" id="582"/>
    <lineage>
        <taxon>Bacteria</taxon>
        <taxon>Pseudomonadati</taxon>
        <taxon>Pseudomonadota</taxon>
        <taxon>Gammaproteobacteria</taxon>
        <taxon>Enterobacterales</taxon>
        <taxon>Morganellaceae</taxon>
        <taxon>Morganella</taxon>
    </lineage>
</organism>
<reference evidence="2 3" key="1">
    <citation type="submission" date="2015-02" db="EMBL/GenBank/DDBJ databases">
        <title>Whole genome shotgun sequencing of cultured foodborne pathogen.</title>
        <authorList>
            <person name="Timme R."/>
            <person name="Allard M.W."/>
            <person name="Strain E."/>
            <person name="Evans P.S."/>
            <person name="Brown E."/>
        </authorList>
    </citation>
    <scope>NUCLEOTIDE SEQUENCE [LARGE SCALE GENOMIC DNA]</scope>
    <source>
        <strain evidence="2 3">GCSL-TSO-24</strain>
    </source>
</reference>
<evidence type="ECO:0000313" key="2">
    <source>
        <dbReference type="EMBL" id="KJF76434.1"/>
    </source>
</evidence>
<name>A0A0D8L3Y4_MORMO</name>
<sequence length="118" mass="13687">MTEKTYKDRYKRKNFISLCLNDEELKDVETIAERLNTTRAAAIREILVLNSRQIKAKIKKNDNSELLFLLSNISNNINQVAKKINSNLNYFLSSDNSDVFIELMENITKDIEALKNDT</sequence>
<protein>
    <recommendedName>
        <fullName evidence="1">Bacterial mobilisation domain-containing protein</fullName>
    </recommendedName>
</protein>
<evidence type="ECO:0000313" key="3">
    <source>
        <dbReference type="Proteomes" id="UP000032582"/>
    </source>
</evidence>
<dbReference type="InterPro" id="IPR008687">
    <property type="entry name" value="MobC"/>
</dbReference>